<dbReference type="Proteomes" id="UP000230084">
    <property type="component" value="Unassembled WGS sequence"/>
</dbReference>
<name>A0A2H0RQ25_9BACT</name>
<dbReference type="InterPro" id="IPR050595">
    <property type="entry name" value="Bact_response_regulator"/>
</dbReference>
<keyword evidence="2" id="KW-0902">Two-component regulatory system</keyword>
<evidence type="ECO:0000259" key="4">
    <source>
        <dbReference type="PROSITE" id="PS50110"/>
    </source>
</evidence>
<dbReference type="Pfam" id="PF00072">
    <property type="entry name" value="Response_reg"/>
    <property type="match status" value="1"/>
</dbReference>
<dbReference type="EMBL" id="PCYM01000001">
    <property type="protein sequence ID" value="PIR47855.1"/>
    <property type="molecule type" value="Genomic_DNA"/>
</dbReference>
<dbReference type="PANTHER" id="PTHR44591:SF14">
    <property type="entry name" value="PROTEIN PILG"/>
    <property type="match status" value="1"/>
</dbReference>
<evidence type="ECO:0000256" key="2">
    <source>
        <dbReference type="ARBA" id="ARBA00023012"/>
    </source>
</evidence>
<comment type="caution">
    <text evidence="5">The sequence shown here is derived from an EMBL/GenBank/DDBJ whole genome shotgun (WGS) entry which is preliminary data.</text>
</comment>
<dbReference type="SUPFAM" id="SSF52172">
    <property type="entry name" value="CheY-like"/>
    <property type="match status" value="1"/>
</dbReference>
<dbReference type="InterPro" id="IPR001789">
    <property type="entry name" value="Sig_transdc_resp-reg_receiver"/>
</dbReference>
<dbReference type="GO" id="GO:0000160">
    <property type="term" value="P:phosphorelay signal transduction system"/>
    <property type="evidence" value="ECO:0007669"/>
    <property type="project" value="UniProtKB-KW"/>
</dbReference>
<evidence type="ECO:0000313" key="5">
    <source>
        <dbReference type="EMBL" id="PIR47855.1"/>
    </source>
</evidence>
<gene>
    <name evidence="5" type="ORF">COV06_00430</name>
</gene>
<proteinExistence type="predicted"/>
<accession>A0A2H0RQ25</accession>
<dbReference type="SMART" id="SM00448">
    <property type="entry name" value="REC"/>
    <property type="match status" value="1"/>
</dbReference>
<evidence type="ECO:0000256" key="1">
    <source>
        <dbReference type="ARBA" id="ARBA00022553"/>
    </source>
</evidence>
<evidence type="ECO:0000313" key="6">
    <source>
        <dbReference type="Proteomes" id="UP000230084"/>
    </source>
</evidence>
<dbReference type="Gene3D" id="3.40.50.2300">
    <property type="match status" value="1"/>
</dbReference>
<dbReference type="PROSITE" id="PS50110">
    <property type="entry name" value="RESPONSE_REGULATORY"/>
    <property type="match status" value="1"/>
</dbReference>
<organism evidence="5 6">
    <name type="scientific">Candidatus Uhrbacteria bacterium CG10_big_fil_rev_8_21_14_0_10_50_16</name>
    <dbReference type="NCBI Taxonomy" id="1975039"/>
    <lineage>
        <taxon>Bacteria</taxon>
        <taxon>Candidatus Uhriibacteriota</taxon>
    </lineage>
</organism>
<sequence>MPPPIKRILLAEDDTMLAGLLIDRFNMEGWDVTHVEDGQAACDIMEQDFDVMILDLLMPVKDGFEVLKEAKKKHLSYPIIVASNLSQPEELERTTELGAAAAILKSNIDLDGFVKAVREVHNTYVPNI</sequence>
<keyword evidence="1 3" id="KW-0597">Phosphoprotein</keyword>
<dbReference type="AlphaFoldDB" id="A0A2H0RQ25"/>
<feature type="domain" description="Response regulatory" evidence="4">
    <location>
        <begin position="7"/>
        <end position="120"/>
    </location>
</feature>
<protein>
    <recommendedName>
        <fullName evidence="4">Response regulatory domain-containing protein</fullName>
    </recommendedName>
</protein>
<dbReference type="InterPro" id="IPR011006">
    <property type="entry name" value="CheY-like_superfamily"/>
</dbReference>
<dbReference type="PANTHER" id="PTHR44591">
    <property type="entry name" value="STRESS RESPONSE REGULATOR PROTEIN 1"/>
    <property type="match status" value="1"/>
</dbReference>
<feature type="modified residue" description="4-aspartylphosphate" evidence="3">
    <location>
        <position position="55"/>
    </location>
</feature>
<evidence type="ECO:0000256" key="3">
    <source>
        <dbReference type="PROSITE-ProRule" id="PRU00169"/>
    </source>
</evidence>
<reference evidence="5 6" key="1">
    <citation type="submission" date="2017-09" db="EMBL/GenBank/DDBJ databases">
        <title>Depth-based differentiation of microbial function through sediment-hosted aquifers and enrichment of novel symbionts in the deep terrestrial subsurface.</title>
        <authorList>
            <person name="Probst A.J."/>
            <person name="Ladd B."/>
            <person name="Jarett J.K."/>
            <person name="Geller-Mcgrath D.E."/>
            <person name="Sieber C.M."/>
            <person name="Emerson J.B."/>
            <person name="Anantharaman K."/>
            <person name="Thomas B.C."/>
            <person name="Malmstrom R."/>
            <person name="Stieglmeier M."/>
            <person name="Klingl A."/>
            <person name="Woyke T."/>
            <person name="Ryan C.M."/>
            <person name="Banfield J.F."/>
        </authorList>
    </citation>
    <scope>NUCLEOTIDE SEQUENCE [LARGE SCALE GENOMIC DNA]</scope>
    <source>
        <strain evidence="5">CG10_big_fil_rev_8_21_14_0_10_50_16</strain>
    </source>
</reference>